<dbReference type="GO" id="GO:0035269">
    <property type="term" value="P:protein O-linked glycosylation via mannose"/>
    <property type="evidence" value="ECO:0007669"/>
    <property type="project" value="TreeGrafter"/>
</dbReference>
<protein>
    <recommendedName>
        <fullName evidence="6">Tetratricopeptide repeat protein</fullName>
    </recommendedName>
</protein>
<evidence type="ECO:0008006" key="6">
    <source>
        <dbReference type="Google" id="ProtNLM"/>
    </source>
</evidence>
<dbReference type="PANTHER" id="PTHR44216:SF3">
    <property type="entry name" value="PROTEIN O-MANNOSYL-TRANSFERASE TMTC2"/>
    <property type="match status" value="1"/>
</dbReference>
<feature type="compositionally biased region" description="Polar residues" evidence="2">
    <location>
        <begin position="298"/>
        <end position="307"/>
    </location>
</feature>
<evidence type="ECO:0000313" key="4">
    <source>
        <dbReference type="EMBL" id="GHA96931.1"/>
    </source>
</evidence>
<feature type="chain" id="PRO_5035268298" description="Tetratricopeptide repeat protein" evidence="3">
    <location>
        <begin position="29"/>
        <end position="451"/>
    </location>
</feature>
<proteinExistence type="predicted"/>
<evidence type="ECO:0000256" key="1">
    <source>
        <dbReference type="PROSITE-ProRule" id="PRU00339"/>
    </source>
</evidence>
<dbReference type="InterPro" id="IPR052384">
    <property type="entry name" value="TMTC_O-mannosyltransferase"/>
</dbReference>
<feature type="compositionally biased region" description="Polar residues" evidence="2">
    <location>
        <begin position="267"/>
        <end position="285"/>
    </location>
</feature>
<organism evidence="4 5">
    <name type="scientific">Algimonas arctica</name>
    <dbReference type="NCBI Taxonomy" id="1479486"/>
    <lineage>
        <taxon>Bacteria</taxon>
        <taxon>Pseudomonadati</taxon>
        <taxon>Pseudomonadota</taxon>
        <taxon>Alphaproteobacteria</taxon>
        <taxon>Maricaulales</taxon>
        <taxon>Robiginitomaculaceae</taxon>
        <taxon>Algimonas</taxon>
    </lineage>
</organism>
<feature type="compositionally biased region" description="Basic and acidic residues" evidence="2">
    <location>
        <begin position="243"/>
        <end position="252"/>
    </location>
</feature>
<dbReference type="Proteomes" id="UP000634004">
    <property type="component" value="Unassembled WGS sequence"/>
</dbReference>
<evidence type="ECO:0000313" key="5">
    <source>
        <dbReference type="Proteomes" id="UP000634004"/>
    </source>
</evidence>
<feature type="region of interest" description="Disordered" evidence="2">
    <location>
        <begin position="386"/>
        <end position="451"/>
    </location>
</feature>
<feature type="compositionally biased region" description="Low complexity" evidence="2">
    <location>
        <begin position="325"/>
        <end position="344"/>
    </location>
</feature>
<keyword evidence="1" id="KW-0802">TPR repeat</keyword>
<evidence type="ECO:0000256" key="2">
    <source>
        <dbReference type="SAM" id="MobiDB-lite"/>
    </source>
</evidence>
<reference evidence="4" key="1">
    <citation type="journal article" date="2014" name="Int. J. Syst. Evol. Microbiol.">
        <title>Complete genome sequence of Corynebacterium casei LMG S-19264T (=DSM 44701T), isolated from a smear-ripened cheese.</title>
        <authorList>
            <consortium name="US DOE Joint Genome Institute (JGI-PGF)"/>
            <person name="Walter F."/>
            <person name="Albersmeier A."/>
            <person name="Kalinowski J."/>
            <person name="Ruckert C."/>
        </authorList>
    </citation>
    <scope>NUCLEOTIDE SEQUENCE</scope>
    <source>
        <strain evidence="4">KCTC 32513</strain>
    </source>
</reference>
<dbReference type="Gene3D" id="1.25.40.10">
    <property type="entry name" value="Tetratricopeptide repeat domain"/>
    <property type="match status" value="1"/>
</dbReference>
<dbReference type="SUPFAM" id="SSF48452">
    <property type="entry name" value="TPR-like"/>
    <property type="match status" value="1"/>
</dbReference>
<accession>A0A8J3CRY8</accession>
<dbReference type="AlphaFoldDB" id="A0A8J3CRY8"/>
<dbReference type="PANTHER" id="PTHR44216">
    <property type="entry name" value="PROTEIN O-MANNOSYL-TRANSFERASE TMTC2"/>
    <property type="match status" value="1"/>
</dbReference>
<keyword evidence="3" id="KW-0732">Signal</keyword>
<dbReference type="InterPro" id="IPR011990">
    <property type="entry name" value="TPR-like_helical_dom_sf"/>
</dbReference>
<feature type="region of interest" description="Disordered" evidence="2">
    <location>
        <begin position="243"/>
        <end position="374"/>
    </location>
</feature>
<dbReference type="PROSITE" id="PS50005">
    <property type="entry name" value="TPR"/>
    <property type="match status" value="1"/>
</dbReference>
<feature type="compositionally biased region" description="Polar residues" evidence="2">
    <location>
        <begin position="345"/>
        <end position="374"/>
    </location>
</feature>
<comment type="caution">
    <text evidence="4">The sequence shown here is derived from an EMBL/GenBank/DDBJ whole genome shotgun (WGS) entry which is preliminary data.</text>
</comment>
<dbReference type="SMART" id="SM00028">
    <property type="entry name" value="TPR"/>
    <property type="match status" value="3"/>
</dbReference>
<dbReference type="Pfam" id="PF13414">
    <property type="entry name" value="TPR_11"/>
    <property type="match status" value="1"/>
</dbReference>
<reference evidence="4" key="2">
    <citation type="submission" date="2020-09" db="EMBL/GenBank/DDBJ databases">
        <authorList>
            <person name="Sun Q."/>
            <person name="Kim S."/>
        </authorList>
    </citation>
    <scope>NUCLEOTIDE SEQUENCE</scope>
    <source>
        <strain evidence="4">KCTC 32513</strain>
    </source>
</reference>
<gene>
    <name evidence="4" type="ORF">GCM10009069_19960</name>
</gene>
<feature type="signal peptide" evidence="3">
    <location>
        <begin position="1"/>
        <end position="28"/>
    </location>
</feature>
<dbReference type="InterPro" id="IPR019734">
    <property type="entry name" value="TPR_rpt"/>
</dbReference>
<name>A0A8J3CRY8_9PROT</name>
<sequence>MAQHRSRPLLRTTLLLGTPLLLSACAYAGGITPQEADVKQQVSVDQYMPASREMRDNIETQELFAQAAFWSHEYDLNPTDLEATLKLAASVRKLGNPGRAVEITQTSRTIHPRDPYLLAEHAAGLIADQRALDAVPVIDQGLRVTQGYGRLWSLKGAALDQLEEYEAARQNYNRALQITPNDPNVLTNLGLNYALSGDLRSAEMWLRRAAAMPGSGGSARENLAMVLQLQGRTEEAERELRLAGLSRGDRRLPAAPVPALTPRGTPAQMSSSGIPAQSVPTQGYQSKGYPDQGYVAQGTPSQGSYNAQMGGVPATRFSTTAPNGQTYTSSSQAARQSTQTSAQYGSAQSRPYTQSAAPRSQAYGNSQMTSDQQSVLNEIRQSLQPGAVTPQGQTRTQPQPYVVGPAIQTPQQQAQPYGTPAQPGYPQQVYPQTSEPSAEPQQGRQPARRRR</sequence>
<evidence type="ECO:0000256" key="3">
    <source>
        <dbReference type="SAM" id="SignalP"/>
    </source>
</evidence>
<dbReference type="PROSITE" id="PS51257">
    <property type="entry name" value="PROKAR_LIPOPROTEIN"/>
    <property type="match status" value="1"/>
</dbReference>
<feature type="repeat" description="TPR" evidence="1">
    <location>
        <begin position="149"/>
        <end position="182"/>
    </location>
</feature>
<keyword evidence="5" id="KW-1185">Reference proteome</keyword>
<feature type="compositionally biased region" description="Low complexity" evidence="2">
    <location>
        <begin position="389"/>
        <end position="424"/>
    </location>
</feature>
<dbReference type="EMBL" id="BMZH01000007">
    <property type="protein sequence ID" value="GHA96931.1"/>
    <property type="molecule type" value="Genomic_DNA"/>
</dbReference>
<dbReference type="GO" id="GO:0000030">
    <property type="term" value="F:mannosyltransferase activity"/>
    <property type="evidence" value="ECO:0007669"/>
    <property type="project" value="TreeGrafter"/>
</dbReference>